<accession>A0ABY6F465</accession>
<dbReference type="RefSeq" id="WP_263076373.1">
    <property type="nucleotide sequence ID" value="NZ_CP089977.1"/>
</dbReference>
<dbReference type="EMBL" id="CP089977">
    <property type="protein sequence ID" value="UXZ04872.1"/>
    <property type="molecule type" value="Genomic_DNA"/>
</dbReference>
<proteinExistence type="predicted"/>
<reference evidence="1" key="1">
    <citation type="submission" date="2021-12" db="EMBL/GenBank/DDBJ databases">
        <title>taxonomy of Moraxella sp. ZY201224.</title>
        <authorList>
            <person name="Li F."/>
        </authorList>
    </citation>
    <scope>NUCLEOTIDE SEQUENCE</scope>
    <source>
        <strain evidence="1">ZY201224</strain>
    </source>
</reference>
<organism evidence="1 2">
    <name type="scientific">Moraxella nasicaprae</name>
    <dbReference type="NCBI Taxonomy" id="2904122"/>
    <lineage>
        <taxon>Bacteria</taxon>
        <taxon>Pseudomonadati</taxon>
        <taxon>Pseudomonadota</taxon>
        <taxon>Gammaproteobacteria</taxon>
        <taxon>Moraxellales</taxon>
        <taxon>Moraxellaceae</taxon>
        <taxon>Moraxella</taxon>
    </lineage>
</organism>
<evidence type="ECO:0000313" key="1">
    <source>
        <dbReference type="EMBL" id="UXZ04872.1"/>
    </source>
</evidence>
<protein>
    <submittedName>
        <fullName evidence="1">Uncharacterized protein</fullName>
    </submittedName>
</protein>
<evidence type="ECO:0000313" key="2">
    <source>
        <dbReference type="Proteomes" id="UP001063782"/>
    </source>
</evidence>
<name>A0ABY6F465_9GAMM</name>
<gene>
    <name evidence="1" type="ORF">LU297_09970</name>
</gene>
<keyword evidence="2" id="KW-1185">Reference proteome</keyword>
<dbReference type="Proteomes" id="UP001063782">
    <property type="component" value="Chromosome"/>
</dbReference>
<sequence length="286" mass="33819">MKLFLTKTQLEESCDKVFYQNDFDDIPFMELSLKCNERKYDGYHFISKGDLKEYLVQPFESLQPKTYQLLLKAEFFYAVEKSPYPEIMGDITQFGIIVNHQCFYLSYPSIPCYEQDPDSIFYKNLPVFVLRSWILHTDAWHIAEDTVTSPFKSRLPTTLQSPIHSIIDNFETRQNRDKYCDFLDAKFNHRIVRDYDDDQYTGDNRNDYFELRNLLDTRTMDDYSNTGFQLFCSSIDQGENIYIIQNADVFSIKRLNNPQEAIDSYAAHIFSGQDGDFDFTPYMVDF</sequence>